<gene>
    <name evidence="11" type="ORF">INQ41_11685</name>
</gene>
<dbReference type="Gene3D" id="3.40.30.10">
    <property type="entry name" value="Glutaredoxin"/>
    <property type="match status" value="1"/>
</dbReference>
<evidence type="ECO:0000259" key="10">
    <source>
        <dbReference type="PROSITE" id="PS51352"/>
    </source>
</evidence>
<dbReference type="InterPro" id="IPR023205">
    <property type="entry name" value="DsbA/DsbL"/>
</dbReference>
<comment type="similarity">
    <text evidence="2">Belongs to the thioredoxin family. DsbA subfamily.</text>
</comment>
<comment type="subcellular location">
    <subcellularLocation>
        <location evidence="1 7">Periplasm</location>
    </subcellularLocation>
</comment>
<dbReference type="EMBL" id="CP063656">
    <property type="protein sequence ID" value="QOW19275.1"/>
    <property type="molecule type" value="Genomic_DNA"/>
</dbReference>
<evidence type="ECO:0000256" key="1">
    <source>
        <dbReference type="ARBA" id="ARBA00004418"/>
    </source>
</evidence>
<dbReference type="GO" id="GO:0042597">
    <property type="term" value="C:periplasmic space"/>
    <property type="evidence" value="ECO:0007669"/>
    <property type="project" value="UniProtKB-SubCell"/>
</dbReference>
<dbReference type="CDD" id="cd03019">
    <property type="entry name" value="DsbA_DsbA"/>
    <property type="match status" value="1"/>
</dbReference>
<evidence type="ECO:0000256" key="8">
    <source>
        <dbReference type="PIRSR" id="PIRSR001488-1"/>
    </source>
</evidence>
<accession>A0A7S6UFG9</accession>
<dbReference type="PROSITE" id="PS51352">
    <property type="entry name" value="THIOREDOXIN_2"/>
    <property type="match status" value="1"/>
</dbReference>
<dbReference type="InterPro" id="IPR036249">
    <property type="entry name" value="Thioredoxin-like_sf"/>
</dbReference>
<dbReference type="GO" id="GO:0015036">
    <property type="term" value="F:disulfide oxidoreductase activity"/>
    <property type="evidence" value="ECO:0007669"/>
    <property type="project" value="UniProtKB-ARBA"/>
</dbReference>
<evidence type="ECO:0000313" key="12">
    <source>
        <dbReference type="Proteomes" id="UP000594059"/>
    </source>
</evidence>
<keyword evidence="12" id="KW-1185">Reference proteome</keyword>
<keyword evidence="3 9" id="KW-0732">Signal</keyword>
<evidence type="ECO:0000256" key="3">
    <source>
        <dbReference type="ARBA" id="ARBA00022729"/>
    </source>
</evidence>
<keyword evidence="5 7" id="KW-1015">Disulfide bond</keyword>
<dbReference type="InterPro" id="IPR001853">
    <property type="entry name" value="DSBA-like_thioredoxin_dom"/>
</dbReference>
<sequence length="231" mass="25227">MKFRPPLPTSGHARFARLAATVLLAVVPLLACAAPPAPDGLVAGTDYAVIPDGKPFETRPGRIEVVEVFGYTCPHCANFEPALQEWKQRQKPDVNVVSVPAPFGGYWIPYAQAFYAAQSMNLVERTHRDLFRAIHQEHRLPIGGATPQVIAKFYAGYGVDADDFAAAMTGKPVQEKLVAARDFLARSEVEGTPTLIVAGKYRVMGKSSDDVLRITDALVNRERAALARQKK</sequence>
<reference evidence="11 12" key="1">
    <citation type="submission" date="2020-10" db="EMBL/GenBank/DDBJ databases">
        <title>complete genome sequencing of Lysobacter sp. H21R20.</title>
        <authorList>
            <person name="Bae J.-W."/>
            <person name="Lee S.-Y."/>
        </authorList>
    </citation>
    <scope>NUCLEOTIDE SEQUENCE [LARGE SCALE GENOMIC DNA]</scope>
    <source>
        <strain evidence="11 12">H21R20</strain>
    </source>
</reference>
<evidence type="ECO:0000256" key="7">
    <source>
        <dbReference type="PIRNR" id="PIRNR001488"/>
    </source>
</evidence>
<evidence type="ECO:0000256" key="5">
    <source>
        <dbReference type="ARBA" id="ARBA00023157"/>
    </source>
</evidence>
<dbReference type="RefSeq" id="WP_193984681.1">
    <property type="nucleotide sequence ID" value="NZ_CP063656.1"/>
</dbReference>
<name>A0A7S6UFG9_9GAMM</name>
<evidence type="ECO:0000256" key="4">
    <source>
        <dbReference type="ARBA" id="ARBA00022764"/>
    </source>
</evidence>
<feature type="domain" description="Thioredoxin" evidence="10">
    <location>
        <begin position="31"/>
        <end position="220"/>
    </location>
</feature>
<dbReference type="SUPFAM" id="SSF52833">
    <property type="entry name" value="Thioredoxin-like"/>
    <property type="match status" value="1"/>
</dbReference>
<evidence type="ECO:0000256" key="2">
    <source>
        <dbReference type="ARBA" id="ARBA00005791"/>
    </source>
</evidence>
<dbReference type="PROSITE" id="PS00194">
    <property type="entry name" value="THIOREDOXIN_1"/>
    <property type="match status" value="1"/>
</dbReference>
<dbReference type="KEGG" id="lcic:INQ41_11685"/>
<evidence type="ECO:0000313" key="11">
    <source>
        <dbReference type="EMBL" id="QOW19275.1"/>
    </source>
</evidence>
<proteinExistence type="inferred from homology"/>
<protein>
    <recommendedName>
        <fullName evidence="7">Thiol:disulfide interchange protein</fullName>
    </recommendedName>
</protein>
<feature type="disulfide bond" description="Redox-active" evidence="8">
    <location>
        <begin position="73"/>
        <end position="76"/>
    </location>
</feature>
<dbReference type="PANTHER" id="PTHR35891">
    <property type="entry name" value="THIOL:DISULFIDE INTERCHANGE PROTEIN DSBA"/>
    <property type="match status" value="1"/>
</dbReference>
<dbReference type="AlphaFoldDB" id="A0A7S6UFG9"/>
<dbReference type="PANTHER" id="PTHR35891:SF2">
    <property type="entry name" value="THIOL:DISULFIDE INTERCHANGE PROTEIN DSBA"/>
    <property type="match status" value="1"/>
</dbReference>
<evidence type="ECO:0000256" key="9">
    <source>
        <dbReference type="SAM" id="SignalP"/>
    </source>
</evidence>
<evidence type="ECO:0000256" key="6">
    <source>
        <dbReference type="ARBA" id="ARBA00023284"/>
    </source>
</evidence>
<dbReference type="InterPro" id="IPR013766">
    <property type="entry name" value="Thioredoxin_domain"/>
</dbReference>
<dbReference type="InterPro" id="IPR050824">
    <property type="entry name" value="Thiol_disulfide_DsbA"/>
</dbReference>
<dbReference type="Proteomes" id="UP000594059">
    <property type="component" value="Chromosome"/>
</dbReference>
<feature type="signal peptide" evidence="9">
    <location>
        <begin position="1"/>
        <end position="33"/>
    </location>
</feature>
<feature type="chain" id="PRO_5032763030" description="Thiol:disulfide interchange protein" evidence="9">
    <location>
        <begin position="34"/>
        <end position="231"/>
    </location>
</feature>
<dbReference type="Pfam" id="PF01323">
    <property type="entry name" value="DSBA"/>
    <property type="match status" value="1"/>
</dbReference>
<keyword evidence="4 7" id="KW-0574">Periplasm</keyword>
<keyword evidence="6" id="KW-0676">Redox-active center</keyword>
<dbReference type="InterPro" id="IPR017937">
    <property type="entry name" value="Thioredoxin_CS"/>
</dbReference>
<dbReference type="PIRSF" id="PIRSF001488">
    <property type="entry name" value="Tdi_protein"/>
    <property type="match status" value="1"/>
</dbReference>
<organism evidence="11 12">
    <name type="scientific">Novilysobacter ciconiae</name>
    <dbReference type="NCBI Taxonomy" id="2781022"/>
    <lineage>
        <taxon>Bacteria</taxon>
        <taxon>Pseudomonadati</taxon>
        <taxon>Pseudomonadota</taxon>
        <taxon>Gammaproteobacteria</taxon>
        <taxon>Lysobacterales</taxon>
        <taxon>Lysobacteraceae</taxon>
        <taxon>Novilysobacter</taxon>
    </lineage>
</organism>